<feature type="compositionally biased region" description="Basic and acidic residues" evidence="1">
    <location>
        <begin position="633"/>
        <end position="664"/>
    </location>
</feature>
<feature type="compositionally biased region" description="Basic and acidic residues" evidence="1">
    <location>
        <begin position="586"/>
        <end position="626"/>
    </location>
</feature>
<name>A0A2J6PGN4_9HELO</name>
<feature type="region of interest" description="Disordered" evidence="1">
    <location>
        <begin position="468"/>
        <end position="512"/>
    </location>
</feature>
<organism evidence="2 3">
    <name type="scientific">Hyaloscypha hepaticicola</name>
    <dbReference type="NCBI Taxonomy" id="2082293"/>
    <lineage>
        <taxon>Eukaryota</taxon>
        <taxon>Fungi</taxon>
        <taxon>Dikarya</taxon>
        <taxon>Ascomycota</taxon>
        <taxon>Pezizomycotina</taxon>
        <taxon>Leotiomycetes</taxon>
        <taxon>Helotiales</taxon>
        <taxon>Hyaloscyphaceae</taxon>
        <taxon>Hyaloscypha</taxon>
    </lineage>
</organism>
<feature type="compositionally biased region" description="Basic and acidic residues" evidence="1">
    <location>
        <begin position="325"/>
        <end position="372"/>
    </location>
</feature>
<feature type="compositionally biased region" description="Polar residues" evidence="1">
    <location>
        <begin position="134"/>
        <end position="150"/>
    </location>
</feature>
<feature type="region of interest" description="Disordered" evidence="1">
    <location>
        <begin position="1"/>
        <end position="104"/>
    </location>
</feature>
<feature type="compositionally biased region" description="Low complexity" evidence="1">
    <location>
        <begin position="374"/>
        <end position="383"/>
    </location>
</feature>
<dbReference type="STRING" id="1745343.A0A2J6PGN4"/>
<feature type="compositionally biased region" description="Polar residues" evidence="1">
    <location>
        <begin position="8"/>
        <end position="32"/>
    </location>
</feature>
<gene>
    <name evidence="2" type="ORF">NA56DRAFT_712356</name>
</gene>
<evidence type="ECO:0000256" key="1">
    <source>
        <dbReference type="SAM" id="MobiDB-lite"/>
    </source>
</evidence>
<feature type="compositionally biased region" description="Polar residues" evidence="1">
    <location>
        <begin position="849"/>
        <end position="869"/>
    </location>
</feature>
<feature type="compositionally biased region" description="Polar residues" evidence="1">
    <location>
        <begin position="190"/>
        <end position="212"/>
    </location>
</feature>
<keyword evidence="3" id="KW-1185">Reference proteome</keyword>
<feature type="compositionally biased region" description="Basic and acidic residues" evidence="1">
    <location>
        <begin position="384"/>
        <end position="393"/>
    </location>
</feature>
<feature type="compositionally biased region" description="Polar residues" evidence="1">
    <location>
        <begin position="288"/>
        <end position="306"/>
    </location>
</feature>
<feature type="region of interest" description="Disordered" evidence="1">
    <location>
        <begin position="118"/>
        <end position="259"/>
    </location>
</feature>
<feature type="compositionally biased region" description="Basic and acidic residues" evidence="1">
    <location>
        <begin position="680"/>
        <end position="695"/>
    </location>
</feature>
<feature type="compositionally biased region" description="Gly residues" evidence="1">
    <location>
        <begin position="787"/>
        <end position="797"/>
    </location>
</feature>
<feature type="compositionally biased region" description="Polar residues" evidence="1">
    <location>
        <begin position="477"/>
        <end position="500"/>
    </location>
</feature>
<evidence type="ECO:0000313" key="3">
    <source>
        <dbReference type="Proteomes" id="UP000235672"/>
    </source>
</evidence>
<feature type="compositionally biased region" description="Polar residues" evidence="1">
    <location>
        <begin position="711"/>
        <end position="724"/>
    </location>
</feature>
<feature type="region of interest" description="Disordered" evidence="1">
    <location>
        <begin position="282"/>
        <end position="419"/>
    </location>
</feature>
<feature type="region of interest" description="Disordered" evidence="1">
    <location>
        <begin position="586"/>
        <end position="893"/>
    </location>
</feature>
<dbReference type="AlphaFoldDB" id="A0A2J6PGN4"/>
<accession>A0A2J6PGN4</accession>
<dbReference type="EMBL" id="KZ613535">
    <property type="protein sequence ID" value="PMD13178.1"/>
    <property type="molecule type" value="Genomic_DNA"/>
</dbReference>
<proteinExistence type="predicted"/>
<feature type="compositionally biased region" description="Basic and acidic residues" evidence="1">
    <location>
        <begin position="241"/>
        <end position="259"/>
    </location>
</feature>
<feature type="compositionally biased region" description="Basic and acidic residues" evidence="1">
    <location>
        <begin position="873"/>
        <end position="884"/>
    </location>
</feature>
<feature type="compositionally biased region" description="Polar residues" evidence="1">
    <location>
        <begin position="81"/>
        <end position="101"/>
    </location>
</feature>
<feature type="region of interest" description="Disordered" evidence="1">
    <location>
        <begin position="524"/>
        <end position="570"/>
    </location>
</feature>
<evidence type="ECO:0000313" key="2">
    <source>
        <dbReference type="EMBL" id="PMD13178.1"/>
    </source>
</evidence>
<dbReference type="OrthoDB" id="2590867at2759"/>
<protein>
    <submittedName>
        <fullName evidence="2">Uncharacterized protein</fullName>
    </submittedName>
</protein>
<dbReference type="Proteomes" id="UP000235672">
    <property type="component" value="Unassembled WGS sequence"/>
</dbReference>
<sequence length="893" mass="92615">MDKIKNILSPNTVKDGSQNEPGRESGATTHSGGLTGEGSHLAQAHDTPAETISGLAGNQTSGATDTGAGSHLAQANDKPAGTTSGLTGNQATGVTDTSNTSGHDHLARDVTVAAGGAGLAEHEHRKHEDERGLGSTTTGVGAQNTQSFGNNHGVGDIQGPGTTQGVGNIQGTEYPSGTGYPSRHNDPPISESTGQAGYTGTNQGASHFTGPTGTAVPGPHTTDTANRLDPAVNTSATTGLEDAHQHSERHGGGGEAADKQHHLGRDAAIGGGVGAAAYEADKYHHQHQSQANDPNTLTSDNTSSSHHYGRDAGLGAGTVGAAGLAEHEHHKHDKDLTQAERDAKREHKHELKEEKKHQHELKEGKKEHHYGRDAAAATGAAGLAEHEHRKHENALSGNTSAADPSTKDASLLPGPAPNTAGSIRELMQIRPHLINILAVHLWGHQSFPTAIDTAVAGGVGAAAYEADKHHREHEGIQPTTGHSTNYPSTATGPQSSTVGGDTSKDHHYGRDAAVAGGVGGAAYEAEKHHKHDKDLTQAERDAKKEHKHELKEEKKHHHEEKEAQKDHHYGRDAAVAGGVGGAAYEADKHHKHDKDLTQAERDAKKEHKHELKEEKKHHHEEKEGKKGGLLGFLHRDKSKKYTPEEEAEFDRQEREHHDSHKGRDAGIATAGAAGGGALYESDKHHHAGETADTDKALPTAPGNNGIGTGAGTQNALAGDNTSSGHHYGRDAGLGAGAVGAAGVAEHEHDKHSGATPLAEKPKGKDLGDKLHGVDRNRGVPGSSGFPGTEGFGTGTGGALAASEATTDQTGHPIASHTGSGLGAGQTGQYDNTAASGLTQDPEYRKKDTTSGLLGSNTQSEYTGSTTTGVNEGADGRNRLHKDPPASHPASQGI</sequence>
<feature type="compositionally biased region" description="Basic and acidic residues" evidence="1">
    <location>
        <begin position="759"/>
        <end position="777"/>
    </location>
</feature>
<feature type="compositionally biased region" description="Polar residues" evidence="1">
    <location>
        <begin position="165"/>
        <end position="175"/>
    </location>
</feature>
<feature type="compositionally biased region" description="Polar residues" evidence="1">
    <location>
        <begin position="826"/>
        <end position="838"/>
    </location>
</feature>
<reference evidence="2 3" key="1">
    <citation type="submission" date="2016-05" db="EMBL/GenBank/DDBJ databases">
        <title>A degradative enzymes factory behind the ericoid mycorrhizal symbiosis.</title>
        <authorList>
            <consortium name="DOE Joint Genome Institute"/>
            <person name="Martino E."/>
            <person name="Morin E."/>
            <person name="Grelet G."/>
            <person name="Kuo A."/>
            <person name="Kohler A."/>
            <person name="Daghino S."/>
            <person name="Barry K."/>
            <person name="Choi C."/>
            <person name="Cichocki N."/>
            <person name="Clum A."/>
            <person name="Copeland A."/>
            <person name="Hainaut M."/>
            <person name="Haridas S."/>
            <person name="Labutti K."/>
            <person name="Lindquist E."/>
            <person name="Lipzen A."/>
            <person name="Khouja H.-R."/>
            <person name="Murat C."/>
            <person name="Ohm R."/>
            <person name="Olson A."/>
            <person name="Spatafora J."/>
            <person name="Veneault-Fourrey C."/>
            <person name="Henrissat B."/>
            <person name="Grigoriev I."/>
            <person name="Martin F."/>
            <person name="Perotto S."/>
        </authorList>
    </citation>
    <scope>NUCLEOTIDE SEQUENCE [LARGE SCALE GENOMIC DNA]</scope>
    <source>
        <strain evidence="2 3">UAMH 7357</strain>
    </source>
</reference>
<feature type="compositionally biased region" description="Basic and acidic residues" evidence="1">
    <location>
        <begin position="120"/>
        <end position="132"/>
    </location>
</feature>